<name>A0A1H0L287_9HYPH</name>
<dbReference type="SMART" id="SM00912">
    <property type="entry name" value="Haemagg_act"/>
    <property type="match status" value="1"/>
</dbReference>
<organism evidence="2 3">
    <name type="scientific">Methylobacterium phyllostachyos</name>
    <dbReference type="NCBI Taxonomy" id="582672"/>
    <lineage>
        <taxon>Bacteria</taxon>
        <taxon>Pseudomonadati</taxon>
        <taxon>Pseudomonadota</taxon>
        <taxon>Alphaproteobacteria</taxon>
        <taxon>Hyphomicrobiales</taxon>
        <taxon>Methylobacteriaceae</taxon>
        <taxon>Methylobacterium</taxon>
    </lineage>
</organism>
<dbReference type="NCBIfam" id="TIGR01731">
    <property type="entry name" value="fil_hemag_20aa"/>
    <property type="match status" value="14"/>
</dbReference>
<evidence type="ECO:0000259" key="1">
    <source>
        <dbReference type="SMART" id="SM00912"/>
    </source>
</evidence>
<gene>
    <name evidence="2" type="ORF">SAMN05216360_13010</name>
</gene>
<feature type="non-terminal residue" evidence="2">
    <location>
        <position position="1171"/>
    </location>
</feature>
<dbReference type="InterPro" id="IPR010069">
    <property type="entry name" value="CdiA_FHA1_rpt"/>
</dbReference>
<proteinExistence type="predicted"/>
<dbReference type="InterPro" id="IPR011050">
    <property type="entry name" value="Pectin_lyase_fold/virulence"/>
</dbReference>
<dbReference type="NCBIfam" id="TIGR01901">
    <property type="entry name" value="adhes_NPXG"/>
    <property type="match status" value="1"/>
</dbReference>
<keyword evidence="3" id="KW-1185">Reference proteome</keyword>
<dbReference type="InterPro" id="IPR008638">
    <property type="entry name" value="FhaB/CdiA-like_TPS"/>
</dbReference>
<dbReference type="InterPro" id="IPR012334">
    <property type="entry name" value="Pectin_lyas_fold"/>
</dbReference>
<accession>A0A1H0L287</accession>
<dbReference type="RefSeq" id="WP_167627814.1">
    <property type="nucleotide sequence ID" value="NZ_FNHS01000030.1"/>
</dbReference>
<dbReference type="Proteomes" id="UP000198704">
    <property type="component" value="Unassembled WGS sequence"/>
</dbReference>
<dbReference type="SUPFAM" id="SSF51126">
    <property type="entry name" value="Pectin lyase-like"/>
    <property type="match status" value="1"/>
</dbReference>
<protein>
    <submittedName>
        <fullName evidence="2">Filamentous hemagglutinin</fullName>
    </submittedName>
</protein>
<evidence type="ECO:0000313" key="3">
    <source>
        <dbReference type="Proteomes" id="UP000198704"/>
    </source>
</evidence>
<dbReference type="Pfam" id="PF05594">
    <property type="entry name" value="Fil_haemagg"/>
    <property type="match status" value="5"/>
</dbReference>
<dbReference type="AlphaFoldDB" id="A0A1H0L287"/>
<dbReference type="InterPro" id="IPR008619">
    <property type="entry name" value="Filamentous_hemagglutn_rpt"/>
</dbReference>
<evidence type="ECO:0000313" key="2">
    <source>
        <dbReference type="EMBL" id="SDO62133.1"/>
    </source>
</evidence>
<reference evidence="3" key="1">
    <citation type="submission" date="2016-10" db="EMBL/GenBank/DDBJ databases">
        <authorList>
            <person name="Varghese N."/>
            <person name="Submissions S."/>
        </authorList>
    </citation>
    <scope>NUCLEOTIDE SEQUENCE [LARGE SCALE GENOMIC DNA]</scope>
    <source>
        <strain evidence="3">BL47</strain>
    </source>
</reference>
<dbReference type="EMBL" id="FNHS01000030">
    <property type="protein sequence ID" value="SDO62133.1"/>
    <property type="molecule type" value="Genomic_DNA"/>
</dbReference>
<feature type="domain" description="Filamentous haemagglutinin FhaB/tRNA nuclease CdiA-like TPS" evidence="1">
    <location>
        <begin position="42"/>
        <end position="163"/>
    </location>
</feature>
<dbReference type="Gene3D" id="2.160.20.10">
    <property type="entry name" value="Single-stranded right-handed beta-helix, Pectin lyase-like"/>
    <property type="match status" value="1"/>
</dbReference>
<sequence length="1171" mass="115684">MLALSAALSLAFQPLFTELARAQVISDPAAPIQFRPGISATRSGTPLVNIVTPSVGGVSHNKYGSFNVDTRGLILNNSGLGGTSIIGGAVPANPNLVGQRPASVIVNEVTGSSASALNGPTEVFGSRADVIVANPNGVACTSCSFLNAGKVTLSTGVPIPNYRTGTVSFEVRRGTVSIQGTGVLGADGQALQAIDLIGRQIKVEGAVTAKGAVRLRAGAMTYDASGDVATAIAGSDVPLVTGLAISTTSAGTIRAGTISVLSKDLDLGVSLIGDLSAVGLAQPNLVTGASEQVPGGIAIKSAGDLLVHSSAATGDLDLDAAGRLTLAKAGRVDANGTPLLDHEALGRITLAAHDIAVETGSQVKASDRLVAEALGSLTSGGQLASGQAISLIATEGLDARGLVEAGGRLALEGRSVTTTDLQAKGSHVSIAGIETVQLGATHLTSASEAVITGRDVTLGAGTEFSAPGTIRIRADRKLANATTIDAPNIALDIGESLQNDETGVIVRDDLLLNLAGDIWNAGLLDGRNSTSISANNITNTETGTIHGGETTVAAQGDLNNRGAVLSDGALSVTAQGAISNDGSLKSNDRLTLRAASYKGGGASVIEGAEADLKVITAFENSGRILGRDRLALSAETLANMAGAELRSGAAAKIALAGDLFNAGQIGAVGDLTITGVQAVSNSGQILSQEGALQLEASGGVRSSGTISASKALTLRAASYEGLTAETRLEGGLVAITLGTGDFTNAGQVLSAGRFDLTAGRFTQAASGVSQGRDMSLHLTGDASNAGAIRAAGDLKLDAPSLTNAGQILADGQTTLAVRTYVSNSGTIVSTGDLALTAASLTNSGSIRGSGQGLLALGEGAFINAGEARFSGSLSITAGLYSGAPGSRLEADGVLEAAISGPFTNAGTVQSAERLALSIKGSLANAGSVQGKVLALDVGGDLASNGQIIALDGLTATVGGRVDNTGSLIAQGGDLSLTAGGLVASSGDIMAKGRLAVTAAAYETPAASARMGGTDVIVRLGTGHLFNIGGIVAANGLDVEAGEFTNGPDGRLAGTGVRLALTGATDNKGRIEATGDLAVKAPRLANAGTIIANAAGDIQIAGAVANSGLINAQTLALGIGSDLDNSGQIGAHDNLKVTVGGRVDNTGSLIAKDGDFSLTVGGLVASSGDIIA</sequence>
<dbReference type="STRING" id="582672.SAMN05216360_13010"/>
<dbReference type="Pfam" id="PF05860">
    <property type="entry name" value="TPS"/>
    <property type="match status" value="1"/>
</dbReference>